<accession>A0A1A6HA38</accession>
<comment type="caution">
    <text evidence="2">The sequence shown here is derived from an EMBL/GenBank/DDBJ whole genome shotgun (WGS) entry which is preliminary data.</text>
</comment>
<keyword evidence="3" id="KW-1185">Reference proteome</keyword>
<evidence type="ECO:0000313" key="2">
    <source>
        <dbReference type="EMBL" id="OBS75156.1"/>
    </source>
</evidence>
<dbReference type="EMBL" id="LZPO01044060">
    <property type="protein sequence ID" value="OBS75156.1"/>
    <property type="molecule type" value="Genomic_DNA"/>
</dbReference>
<reference evidence="2 3" key="1">
    <citation type="submission" date="2016-06" db="EMBL/GenBank/DDBJ databases">
        <title>The Draft Genome Sequence and Annotation of the Desert Woodrat Neotoma lepida.</title>
        <authorList>
            <person name="Campbell M."/>
            <person name="Oakeson K.F."/>
            <person name="Yandell M."/>
            <person name="Halpert J.R."/>
            <person name="Dearing D."/>
        </authorList>
    </citation>
    <scope>NUCLEOTIDE SEQUENCE [LARGE SCALE GENOMIC DNA]</scope>
    <source>
        <strain evidence="2">417</strain>
        <tissue evidence="2">Liver</tissue>
    </source>
</reference>
<dbReference type="Proteomes" id="UP000092124">
    <property type="component" value="Unassembled WGS sequence"/>
</dbReference>
<sequence length="204" mass="22048">MDDEASMEENLRTTGLRCDSRLKSLKQAVVMVFPGAHSIHSSLLLSLTVPSSQREDGAEARGRAILRGYIRQKGMMKEVRLVRLLLVPVPVTRFSIQNNLEGKALGLEKGELAFPVHIGGQEVAYFATSSLSAMERTVLRSSAGMFSGQLAIPLDPDLQRAKNQHLRQGCASPPPTGQHAGATVLPPGPSSDITFLLDQSVSDF</sequence>
<feature type="region of interest" description="Disordered" evidence="1">
    <location>
        <begin position="166"/>
        <end position="189"/>
    </location>
</feature>
<gene>
    <name evidence="2" type="ORF">A6R68_14305</name>
</gene>
<dbReference type="AlphaFoldDB" id="A0A1A6HA38"/>
<organism evidence="2 3">
    <name type="scientific">Neotoma lepida</name>
    <name type="common">Desert woodrat</name>
    <dbReference type="NCBI Taxonomy" id="56216"/>
    <lineage>
        <taxon>Eukaryota</taxon>
        <taxon>Metazoa</taxon>
        <taxon>Chordata</taxon>
        <taxon>Craniata</taxon>
        <taxon>Vertebrata</taxon>
        <taxon>Euteleostomi</taxon>
        <taxon>Mammalia</taxon>
        <taxon>Eutheria</taxon>
        <taxon>Euarchontoglires</taxon>
        <taxon>Glires</taxon>
        <taxon>Rodentia</taxon>
        <taxon>Myomorpha</taxon>
        <taxon>Muroidea</taxon>
        <taxon>Cricetidae</taxon>
        <taxon>Neotominae</taxon>
        <taxon>Neotoma</taxon>
    </lineage>
</organism>
<name>A0A1A6HA38_NEOLE</name>
<evidence type="ECO:0000313" key="3">
    <source>
        <dbReference type="Proteomes" id="UP000092124"/>
    </source>
</evidence>
<protein>
    <submittedName>
        <fullName evidence="2">Uncharacterized protein</fullName>
    </submittedName>
</protein>
<proteinExistence type="predicted"/>
<evidence type="ECO:0000256" key="1">
    <source>
        <dbReference type="SAM" id="MobiDB-lite"/>
    </source>
</evidence>